<evidence type="ECO:0000313" key="9">
    <source>
        <dbReference type="Proteomes" id="UP000887013"/>
    </source>
</evidence>
<keyword evidence="9" id="KW-1185">Reference proteome</keyword>
<dbReference type="Pfam" id="PF00751">
    <property type="entry name" value="DM"/>
    <property type="match status" value="1"/>
</dbReference>
<protein>
    <submittedName>
        <fullName evidence="8">Doublesex and mab-3 related transcription factor 1</fullName>
    </submittedName>
</protein>
<dbReference type="Gene3D" id="4.10.1040.10">
    <property type="entry name" value="DM DNA-binding domain"/>
    <property type="match status" value="1"/>
</dbReference>
<dbReference type="SMART" id="SM00301">
    <property type="entry name" value="DM"/>
    <property type="match status" value="1"/>
</dbReference>
<feature type="region of interest" description="Disordered" evidence="6">
    <location>
        <begin position="238"/>
        <end position="263"/>
    </location>
</feature>
<dbReference type="GO" id="GO:0005634">
    <property type="term" value="C:nucleus"/>
    <property type="evidence" value="ECO:0007669"/>
    <property type="project" value="UniProtKB-SubCell"/>
</dbReference>
<dbReference type="PROSITE" id="PS40000">
    <property type="entry name" value="DM_1"/>
    <property type="match status" value="1"/>
</dbReference>
<dbReference type="EMBL" id="BMAW01077088">
    <property type="protein sequence ID" value="GFU04557.1"/>
    <property type="molecule type" value="Genomic_DNA"/>
</dbReference>
<proteinExistence type="predicted"/>
<dbReference type="InterPro" id="IPR001275">
    <property type="entry name" value="DM_DNA-bd"/>
</dbReference>
<organism evidence="8 9">
    <name type="scientific">Nephila pilipes</name>
    <name type="common">Giant wood spider</name>
    <name type="synonym">Nephila maculata</name>
    <dbReference type="NCBI Taxonomy" id="299642"/>
    <lineage>
        <taxon>Eukaryota</taxon>
        <taxon>Metazoa</taxon>
        <taxon>Ecdysozoa</taxon>
        <taxon>Arthropoda</taxon>
        <taxon>Chelicerata</taxon>
        <taxon>Arachnida</taxon>
        <taxon>Araneae</taxon>
        <taxon>Araneomorphae</taxon>
        <taxon>Entelegynae</taxon>
        <taxon>Araneoidea</taxon>
        <taxon>Nephilidae</taxon>
        <taxon>Nephila</taxon>
    </lineage>
</organism>
<feature type="region of interest" description="Disordered" evidence="6">
    <location>
        <begin position="71"/>
        <end position="99"/>
    </location>
</feature>
<keyword evidence="3 5" id="KW-0238">DNA-binding</keyword>
<evidence type="ECO:0000256" key="6">
    <source>
        <dbReference type="SAM" id="MobiDB-lite"/>
    </source>
</evidence>
<dbReference type="GO" id="GO:0000978">
    <property type="term" value="F:RNA polymerase II cis-regulatory region sequence-specific DNA binding"/>
    <property type="evidence" value="ECO:0007669"/>
    <property type="project" value="TreeGrafter"/>
</dbReference>
<evidence type="ECO:0000313" key="8">
    <source>
        <dbReference type="EMBL" id="GFU04557.1"/>
    </source>
</evidence>
<evidence type="ECO:0000256" key="4">
    <source>
        <dbReference type="ARBA" id="ARBA00023242"/>
    </source>
</evidence>
<dbReference type="GO" id="GO:0000981">
    <property type="term" value="F:DNA-binding transcription factor activity, RNA polymerase II-specific"/>
    <property type="evidence" value="ECO:0007669"/>
    <property type="project" value="TreeGrafter"/>
</dbReference>
<feature type="compositionally biased region" description="Polar residues" evidence="6">
    <location>
        <begin position="238"/>
        <end position="247"/>
    </location>
</feature>
<dbReference type="FunFam" id="4.10.1040.10:FF:000001">
    <property type="entry name" value="doublesex- and mab-3-related transcription factor 1"/>
    <property type="match status" value="1"/>
</dbReference>
<comment type="subcellular location">
    <subcellularLocation>
        <location evidence="5">Nucleus</location>
    </subcellularLocation>
</comment>
<evidence type="ECO:0000259" key="7">
    <source>
        <dbReference type="PROSITE" id="PS50809"/>
    </source>
</evidence>
<dbReference type="PANTHER" id="PTHR12322">
    <property type="entry name" value="DOUBLESEX AND MAB-3 RELATED TRANSCRIPTION FACTOR DMRT"/>
    <property type="match status" value="1"/>
</dbReference>
<keyword evidence="1 5" id="KW-0479">Metal-binding</keyword>
<sequence length="295" mass="32334">MKVLLNHGARNLGSKRRRSNSTFADILYDSEPSNDADEPAKKSASFEVRFQNGSEKNTSSSSNWTRTLSVALDDGSRSSSRSLDGKNTNGRSSNNNQQQCVDDLDKNATAAKHNGTSAIDFSWLEKMNIKYVPLDNSEVEDANNNGDVRCASGGSMGASSQNLNVPTNGSAGLRNPKCSRCRNHNKSVDLKGHKRHCEYRKCVCDKCQVIAERQKVMAKQVALRRALLQDEALGRMTSSLDSVQKPKNSNSNIINNNEDDDSDSCVEVEVCDSVKTNDTGVQTELEVTAKPGEYF</sequence>
<dbReference type="GO" id="GO:0007548">
    <property type="term" value="P:sex differentiation"/>
    <property type="evidence" value="ECO:0007669"/>
    <property type="project" value="TreeGrafter"/>
</dbReference>
<gene>
    <name evidence="8" type="primary">NCL1_56035</name>
    <name evidence="8" type="ORF">NPIL_443601</name>
</gene>
<feature type="DNA-binding region" description="DM" evidence="5">
    <location>
        <begin position="178"/>
        <end position="225"/>
    </location>
</feature>
<dbReference type="Proteomes" id="UP000887013">
    <property type="component" value="Unassembled WGS sequence"/>
</dbReference>
<evidence type="ECO:0000256" key="2">
    <source>
        <dbReference type="ARBA" id="ARBA00022833"/>
    </source>
</evidence>
<evidence type="ECO:0000256" key="5">
    <source>
        <dbReference type="PROSITE-ProRule" id="PRU00070"/>
    </source>
</evidence>
<comment type="caution">
    <text evidence="8">The sequence shown here is derived from an EMBL/GenBank/DDBJ whole genome shotgun (WGS) entry which is preliminary data.</text>
</comment>
<accession>A0A8X6QAL3</accession>
<keyword evidence="4 5" id="KW-0539">Nucleus</keyword>
<keyword evidence="2 5" id="KW-0862">Zinc</keyword>
<dbReference type="GO" id="GO:0046872">
    <property type="term" value="F:metal ion binding"/>
    <property type="evidence" value="ECO:0007669"/>
    <property type="project" value="UniProtKB-KW"/>
</dbReference>
<evidence type="ECO:0000256" key="1">
    <source>
        <dbReference type="ARBA" id="ARBA00022723"/>
    </source>
</evidence>
<name>A0A8X6QAL3_NEPPI</name>
<feature type="domain" description="DM" evidence="7">
    <location>
        <begin position="178"/>
        <end position="225"/>
    </location>
</feature>
<dbReference type="AlphaFoldDB" id="A0A8X6QAL3"/>
<dbReference type="PROSITE" id="PS50809">
    <property type="entry name" value="DM_2"/>
    <property type="match status" value="1"/>
</dbReference>
<dbReference type="OrthoDB" id="6432811at2759"/>
<dbReference type="SUPFAM" id="SSF82927">
    <property type="entry name" value="Cysteine-rich DNA binding domain, (DM domain)"/>
    <property type="match status" value="1"/>
</dbReference>
<reference evidence="8" key="1">
    <citation type="submission" date="2020-08" db="EMBL/GenBank/DDBJ databases">
        <title>Multicomponent nature underlies the extraordinary mechanical properties of spider dragline silk.</title>
        <authorList>
            <person name="Kono N."/>
            <person name="Nakamura H."/>
            <person name="Mori M."/>
            <person name="Yoshida Y."/>
            <person name="Ohtoshi R."/>
            <person name="Malay A.D."/>
            <person name="Moran D.A.P."/>
            <person name="Tomita M."/>
            <person name="Numata K."/>
            <person name="Arakawa K."/>
        </authorList>
    </citation>
    <scope>NUCLEOTIDE SEQUENCE</scope>
</reference>
<feature type="compositionally biased region" description="Polar residues" evidence="6">
    <location>
        <begin position="86"/>
        <end position="99"/>
    </location>
</feature>
<dbReference type="InterPro" id="IPR036407">
    <property type="entry name" value="DM_DNA-bd_sf"/>
</dbReference>
<dbReference type="PANTHER" id="PTHR12322:SF116">
    <property type="entry name" value="DOUBLESEX-MAB RELATED 99B"/>
    <property type="match status" value="1"/>
</dbReference>
<evidence type="ECO:0000256" key="3">
    <source>
        <dbReference type="ARBA" id="ARBA00023125"/>
    </source>
</evidence>
<dbReference type="InterPro" id="IPR026607">
    <property type="entry name" value="DMRT"/>
</dbReference>